<dbReference type="Proteomes" id="UP000247569">
    <property type="component" value="Unassembled WGS sequence"/>
</dbReference>
<keyword evidence="3" id="KW-1185">Reference proteome</keyword>
<sequence>MTYELDPQMPEEFDGDLTSTFNGDRVGSVGFPGRANGSLPGVGDLSDLNEDDKRLYDQFLASLR</sequence>
<proteinExistence type="predicted"/>
<gene>
    <name evidence="2" type="ORF">DFR70_13233</name>
</gene>
<reference evidence="2 3" key="1">
    <citation type="submission" date="2018-05" db="EMBL/GenBank/DDBJ databases">
        <title>Genomic Encyclopedia of Type Strains, Phase IV (KMG-IV): sequencing the most valuable type-strain genomes for metagenomic binning, comparative biology and taxonomic classification.</title>
        <authorList>
            <person name="Goeker M."/>
        </authorList>
    </citation>
    <scope>NUCLEOTIDE SEQUENCE [LARGE SCALE GENOMIC DNA]</scope>
    <source>
        <strain evidence="2 3">DSM 44704</strain>
    </source>
</reference>
<evidence type="ECO:0000256" key="1">
    <source>
        <dbReference type="SAM" id="MobiDB-lite"/>
    </source>
</evidence>
<organism evidence="2 3">
    <name type="scientific">Nocardia tenerifensis</name>
    <dbReference type="NCBI Taxonomy" id="228006"/>
    <lineage>
        <taxon>Bacteria</taxon>
        <taxon>Bacillati</taxon>
        <taxon>Actinomycetota</taxon>
        <taxon>Actinomycetes</taxon>
        <taxon>Mycobacteriales</taxon>
        <taxon>Nocardiaceae</taxon>
        <taxon>Nocardia</taxon>
    </lineage>
</organism>
<comment type="caution">
    <text evidence="2">The sequence shown here is derived from an EMBL/GenBank/DDBJ whole genome shotgun (WGS) entry which is preliminary data.</text>
</comment>
<dbReference type="OrthoDB" id="9981887at2"/>
<evidence type="ECO:0000313" key="3">
    <source>
        <dbReference type="Proteomes" id="UP000247569"/>
    </source>
</evidence>
<name>A0A318JN64_9NOCA</name>
<feature type="region of interest" description="Disordered" evidence="1">
    <location>
        <begin position="24"/>
        <end position="47"/>
    </location>
</feature>
<accession>A0A318JN64</accession>
<dbReference type="RefSeq" id="WP_040741969.1">
    <property type="nucleotide sequence ID" value="NZ_QJKF01000032.1"/>
</dbReference>
<protein>
    <submittedName>
        <fullName evidence="2">Uncharacterized protein</fullName>
    </submittedName>
</protein>
<dbReference type="AlphaFoldDB" id="A0A318JN64"/>
<dbReference type="EMBL" id="QJKF01000032">
    <property type="protein sequence ID" value="PXX52648.1"/>
    <property type="molecule type" value="Genomic_DNA"/>
</dbReference>
<evidence type="ECO:0000313" key="2">
    <source>
        <dbReference type="EMBL" id="PXX52648.1"/>
    </source>
</evidence>